<dbReference type="Pfam" id="PF07690">
    <property type="entry name" value="MFS_1"/>
    <property type="match status" value="1"/>
</dbReference>
<feature type="domain" description="Major facilitator superfamily (MFS) profile" evidence="7">
    <location>
        <begin position="17"/>
        <end position="446"/>
    </location>
</feature>
<sequence length="446" mass="45510">MAQTLIPTVEKRSGVRALVVAALGFFVLTLDTQIVTVAMPVIGHELHGGINALQWVATGYTLMLAALLLSAGSMSDRLGASRTVEIGLIAFTLASAAGGLAPGLGVLIGARFVQGAAAAAILPASLSLVRQAFPDTAARTRAIASWTAAGGAAMAAGPLVGGLLTSTLGWRWVFFVNVPIGIVGLVLLARMPRSLPRRVPFDLPGQISVVVAVAAVTYAVIQGGRAGLVALAVFVAAAVFFVVSQSRSAHPMVPPQLFRSAAVTVTTATGMALNFGFYGVVFLMALYFEQLRGLSSLVTGLMFLPMTALITVVNLLAGRLTGRYGPRLPMLVGQALLFAGMLGLLALDVGSSFWLQVVVLLPFGLGGGLAVPALTAALMGSVDADRAGMASGVLNAGRQFGGALGVAVFGTLAAGDFIAGLHLSAVLGAVLLVITGTVTTIFLRPR</sequence>
<accession>A0ABP4V9P4</accession>
<feature type="transmembrane region" description="Helical" evidence="6">
    <location>
        <begin position="201"/>
        <end position="221"/>
    </location>
</feature>
<dbReference type="PANTHER" id="PTHR42718:SF9">
    <property type="entry name" value="MAJOR FACILITATOR SUPERFAMILY MULTIDRUG TRANSPORTER MFSC"/>
    <property type="match status" value="1"/>
</dbReference>
<organism evidence="8 9">
    <name type="scientific">Fodinicola feengrottensis</name>
    <dbReference type="NCBI Taxonomy" id="435914"/>
    <lineage>
        <taxon>Bacteria</taxon>
        <taxon>Bacillati</taxon>
        <taxon>Actinomycetota</taxon>
        <taxon>Actinomycetes</taxon>
        <taxon>Mycobacteriales</taxon>
        <taxon>Fodinicola</taxon>
    </lineage>
</organism>
<keyword evidence="4 6" id="KW-1133">Transmembrane helix</keyword>
<dbReference type="CDD" id="cd17321">
    <property type="entry name" value="MFS_MMR_MDR_like"/>
    <property type="match status" value="1"/>
</dbReference>
<dbReference type="RefSeq" id="WP_344315043.1">
    <property type="nucleotide sequence ID" value="NZ_BAAANY010000042.1"/>
</dbReference>
<feature type="transmembrane region" description="Helical" evidence="6">
    <location>
        <begin position="227"/>
        <end position="244"/>
    </location>
</feature>
<dbReference type="Gene3D" id="1.20.1720.10">
    <property type="entry name" value="Multidrug resistance protein D"/>
    <property type="match status" value="1"/>
</dbReference>
<feature type="transmembrane region" description="Helical" evidence="6">
    <location>
        <begin position="265"/>
        <end position="288"/>
    </location>
</feature>
<evidence type="ECO:0000256" key="4">
    <source>
        <dbReference type="ARBA" id="ARBA00022989"/>
    </source>
</evidence>
<keyword evidence="2" id="KW-0813">Transport</keyword>
<dbReference type="PROSITE" id="PS50850">
    <property type="entry name" value="MFS"/>
    <property type="match status" value="1"/>
</dbReference>
<evidence type="ECO:0000259" key="7">
    <source>
        <dbReference type="PROSITE" id="PS50850"/>
    </source>
</evidence>
<dbReference type="InterPro" id="IPR020846">
    <property type="entry name" value="MFS_dom"/>
</dbReference>
<dbReference type="InterPro" id="IPR036259">
    <property type="entry name" value="MFS_trans_sf"/>
</dbReference>
<evidence type="ECO:0000256" key="2">
    <source>
        <dbReference type="ARBA" id="ARBA00022448"/>
    </source>
</evidence>
<feature type="transmembrane region" description="Helical" evidence="6">
    <location>
        <begin position="425"/>
        <end position="443"/>
    </location>
</feature>
<reference evidence="9" key="1">
    <citation type="journal article" date="2019" name="Int. J. Syst. Evol. Microbiol.">
        <title>The Global Catalogue of Microorganisms (GCM) 10K type strain sequencing project: providing services to taxonomists for standard genome sequencing and annotation.</title>
        <authorList>
            <consortium name="The Broad Institute Genomics Platform"/>
            <consortium name="The Broad Institute Genome Sequencing Center for Infectious Disease"/>
            <person name="Wu L."/>
            <person name="Ma J."/>
        </authorList>
    </citation>
    <scope>NUCLEOTIDE SEQUENCE [LARGE SCALE GENOMIC DNA]</scope>
    <source>
        <strain evidence="9">JCM 14718</strain>
    </source>
</reference>
<keyword evidence="5 6" id="KW-0472">Membrane</keyword>
<keyword evidence="3 6" id="KW-0812">Transmembrane</keyword>
<evidence type="ECO:0000256" key="1">
    <source>
        <dbReference type="ARBA" id="ARBA00004651"/>
    </source>
</evidence>
<comment type="caution">
    <text evidence="8">The sequence shown here is derived from an EMBL/GenBank/DDBJ whole genome shotgun (WGS) entry which is preliminary data.</text>
</comment>
<feature type="transmembrane region" description="Helical" evidence="6">
    <location>
        <begin position="112"/>
        <end position="130"/>
    </location>
</feature>
<feature type="transmembrane region" description="Helical" evidence="6">
    <location>
        <begin position="17"/>
        <end position="42"/>
    </location>
</feature>
<dbReference type="EMBL" id="BAAANY010000042">
    <property type="protein sequence ID" value="GAA1718008.1"/>
    <property type="molecule type" value="Genomic_DNA"/>
</dbReference>
<feature type="transmembrane region" description="Helical" evidence="6">
    <location>
        <begin position="353"/>
        <end position="379"/>
    </location>
</feature>
<feature type="transmembrane region" description="Helical" evidence="6">
    <location>
        <begin position="328"/>
        <end position="347"/>
    </location>
</feature>
<feature type="transmembrane region" description="Helical" evidence="6">
    <location>
        <begin position="86"/>
        <end position="106"/>
    </location>
</feature>
<evidence type="ECO:0000256" key="6">
    <source>
        <dbReference type="SAM" id="Phobius"/>
    </source>
</evidence>
<dbReference type="Gene3D" id="1.20.1250.20">
    <property type="entry name" value="MFS general substrate transporter like domains"/>
    <property type="match status" value="1"/>
</dbReference>
<comment type="subcellular location">
    <subcellularLocation>
        <location evidence="1">Cell membrane</location>
        <topology evidence="1">Multi-pass membrane protein</topology>
    </subcellularLocation>
</comment>
<keyword evidence="9" id="KW-1185">Reference proteome</keyword>
<name>A0ABP4V9P4_9ACTN</name>
<dbReference type="SUPFAM" id="SSF103473">
    <property type="entry name" value="MFS general substrate transporter"/>
    <property type="match status" value="1"/>
</dbReference>
<dbReference type="InterPro" id="IPR011701">
    <property type="entry name" value="MFS"/>
</dbReference>
<evidence type="ECO:0000313" key="9">
    <source>
        <dbReference type="Proteomes" id="UP001500618"/>
    </source>
</evidence>
<feature type="transmembrane region" description="Helical" evidence="6">
    <location>
        <begin position="294"/>
        <end position="316"/>
    </location>
</feature>
<gene>
    <name evidence="8" type="ORF">GCM10009765_78080</name>
</gene>
<protein>
    <submittedName>
        <fullName evidence="8">MFS transporter</fullName>
    </submittedName>
</protein>
<dbReference type="Proteomes" id="UP001500618">
    <property type="component" value="Unassembled WGS sequence"/>
</dbReference>
<proteinExistence type="predicted"/>
<evidence type="ECO:0000256" key="5">
    <source>
        <dbReference type="ARBA" id="ARBA00023136"/>
    </source>
</evidence>
<feature type="transmembrane region" description="Helical" evidence="6">
    <location>
        <begin position="54"/>
        <end position="74"/>
    </location>
</feature>
<evidence type="ECO:0000256" key="3">
    <source>
        <dbReference type="ARBA" id="ARBA00022692"/>
    </source>
</evidence>
<feature type="transmembrane region" description="Helical" evidence="6">
    <location>
        <begin position="170"/>
        <end position="189"/>
    </location>
</feature>
<feature type="transmembrane region" description="Helical" evidence="6">
    <location>
        <begin position="142"/>
        <end position="164"/>
    </location>
</feature>
<evidence type="ECO:0000313" key="8">
    <source>
        <dbReference type="EMBL" id="GAA1718008.1"/>
    </source>
</evidence>
<feature type="transmembrane region" description="Helical" evidence="6">
    <location>
        <begin position="400"/>
        <end position="419"/>
    </location>
</feature>
<dbReference type="PANTHER" id="PTHR42718">
    <property type="entry name" value="MAJOR FACILITATOR SUPERFAMILY MULTIDRUG TRANSPORTER MFSC"/>
    <property type="match status" value="1"/>
</dbReference>